<evidence type="ECO:0000256" key="1">
    <source>
        <dbReference type="ARBA" id="ARBA00005564"/>
    </source>
</evidence>
<comment type="caution">
    <text evidence="4">The sequence shown here is derived from an EMBL/GenBank/DDBJ whole genome shotgun (WGS) entry which is preliminary data.</text>
</comment>
<keyword evidence="3" id="KW-0732">Signal</keyword>
<proteinExistence type="inferred from homology"/>
<reference evidence="5" key="1">
    <citation type="journal article" date="2019" name="Int. J. Syst. Evol. Microbiol.">
        <title>The Global Catalogue of Microorganisms (GCM) 10K type strain sequencing project: providing services to taxonomists for standard genome sequencing and annotation.</title>
        <authorList>
            <consortium name="The Broad Institute Genomics Platform"/>
            <consortium name="The Broad Institute Genome Sequencing Center for Infectious Disease"/>
            <person name="Wu L."/>
            <person name="Ma J."/>
        </authorList>
    </citation>
    <scope>NUCLEOTIDE SEQUENCE [LARGE SCALE GENOMIC DNA]</scope>
    <source>
        <strain evidence="5">CCUG 49679</strain>
    </source>
</reference>
<dbReference type="PANTHER" id="PTHR30344:SF1">
    <property type="entry name" value="6-PHOSPHOGLUCONOLACTONASE"/>
    <property type="match status" value="1"/>
</dbReference>
<accession>A0ABW1PKP3</accession>
<dbReference type="InterPro" id="IPR050282">
    <property type="entry name" value="Cycloisomerase_2"/>
</dbReference>
<dbReference type="InterPro" id="IPR011048">
    <property type="entry name" value="Haem_d1_sf"/>
</dbReference>
<keyword evidence="2" id="KW-0313">Glucose metabolism</keyword>
<dbReference type="PANTHER" id="PTHR30344">
    <property type="entry name" value="6-PHOSPHOGLUCONOLACTONASE-RELATED"/>
    <property type="match status" value="1"/>
</dbReference>
<dbReference type="EMBL" id="JBHSQB010000005">
    <property type="protein sequence ID" value="MFC6096190.1"/>
    <property type="molecule type" value="Genomic_DNA"/>
</dbReference>
<feature type="chain" id="PRO_5046360706" evidence="3">
    <location>
        <begin position="20"/>
        <end position="370"/>
    </location>
</feature>
<comment type="similarity">
    <text evidence="1">Belongs to the cycloisomerase 2 family.</text>
</comment>
<keyword evidence="5" id="KW-1185">Reference proteome</keyword>
<evidence type="ECO:0000256" key="3">
    <source>
        <dbReference type="SAM" id="SignalP"/>
    </source>
</evidence>
<dbReference type="Pfam" id="PF10282">
    <property type="entry name" value="Lactonase"/>
    <property type="match status" value="1"/>
</dbReference>
<protein>
    <submittedName>
        <fullName evidence="4">Lactonase family protein</fullName>
    </submittedName>
</protein>
<evidence type="ECO:0000256" key="2">
    <source>
        <dbReference type="ARBA" id="ARBA00022526"/>
    </source>
</evidence>
<dbReference type="Proteomes" id="UP001596287">
    <property type="component" value="Unassembled WGS sequence"/>
</dbReference>
<feature type="signal peptide" evidence="3">
    <location>
        <begin position="1"/>
        <end position="19"/>
    </location>
</feature>
<name>A0ABW1PKP3_9FLAO</name>
<dbReference type="RefSeq" id="WP_379791060.1">
    <property type="nucleotide sequence ID" value="NZ_JBHSQB010000005.1"/>
</dbReference>
<keyword evidence="2" id="KW-0119">Carbohydrate metabolism</keyword>
<dbReference type="Gene3D" id="2.130.10.10">
    <property type="entry name" value="YVTN repeat-like/Quinoprotein amine dehydrogenase"/>
    <property type="match status" value="1"/>
</dbReference>
<gene>
    <name evidence="4" type="ORF">ACFPVY_05985</name>
</gene>
<dbReference type="SUPFAM" id="SSF51004">
    <property type="entry name" value="C-terminal (heme d1) domain of cytochrome cd1-nitrite reductase"/>
    <property type="match status" value="1"/>
</dbReference>
<organism evidence="4 5">
    <name type="scientific">Flavobacterium qiangtangense</name>
    <dbReference type="NCBI Taxonomy" id="1442595"/>
    <lineage>
        <taxon>Bacteria</taxon>
        <taxon>Pseudomonadati</taxon>
        <taxon>Bacteroidota</taxon>
        <taxon>Flavobacteriia</taxon>
        <taxon>Flavobacteriales</taxon>
        <taxon>Flavobacteriaceae</taxon>
        <taxon>Flavobacterium</taxon>
    </lineage>
</organism>
<evidence type="ECO:0000313" key="5">
    <source>
        <dbReference type="Proteomes" id="UP001596287"/>
    </source>
</evidence>
<dbReference type="InterPro" id="IPR015943">
    <property type="entry name" value="WD40/YVTN_repeat-like_dom_sf"/>
</dbReference>
<sequence length="370" mass="40846">MKKLSLLLFAIFLTISMNAQDKIYNLIIGTYTNSCESKGIYVYDFSVDTGDFSLKANTENVINPSYLTVSQGNDFVYSVNENGKESTVSSFGFNPKSGKLKFLNKQETNGADPCYIINDGKNVISANYSGGNITVFGKNADGSLTKAKQIIQHSGKSANEKRQESAHVHMTYFSPDKKFVLLNDLGMDKILVYKYDKNAPKNVLTLKETIDTKKGSGPRHLVFSNDGKFVYVLHELDGSLTVYKYKNGSLKFLQETTIVAKDFKGETSSADIHISPDGKFLYATNRGDANTINTFAISKKGTLDLVNQVDTKGKGPRNFVIDPTGKFLLVGHQYTNNVVIFKIDKTTGKLADTGKRIELCSPVCLVFAKQ</sequence>
<dbReference type="InterPro" id="IPR019405">
    <property type="entry name" value="Lactonase_7-beta_prop"/>
</dbReference>
<evidence type="ECO:0000313" key="4">
    <source>
        <dbReference type="EMBL" id="MFC6096190.1"/>
    </source>
</evidence>